<dbReference type="InterPro" id="IPR027417">
    <property type="entry name" value="P-loop_NTPase"/>
</dbReference>
<dbReference type="InterPro" id="IPR005894">
    <property type="entry name" value="DrrA"/>
</dbReference>
<comment type="caution">
    <text evidence="8">The sequence shown here is derived from an EMBL/GenBank/DDBJ whole genome shotgun (WGS) entry which is preliminary data.</text>
</comment>
<dbReference type="GO" id="GO:0005524">
    <property type="term" value="F:ATP binding"/>
    <property type="evidence" value="ECO:0007669"/>
    <property type="project" value="UniProtKB-KW"/>
</dbReference>
<dbReference type="PROSITE" id="PS50893">
    <property type="entry name" value="ABC_TRANSPORTER_2"/>
    <property type="match status" value="1"/>
</dbReference>
<dbReference type="GO" id="GO:0043215">
    <property type="term" value="P:daunorubicin transport"/>
    <property type="evidence" value="ECO:0007669"/>
    <property type="project" value="InterPro"/>
</dbReference>
<keyword evidence="9" id="KW-1185">Reference proteome</keyword>
<organism evidence="8 9">
    <name type="scientific">Longispora fulva</name>
    <dbReference type="NCBI Taxonomy" id="619741"/>
    <lineage>
        <taxon>Bacteria</taxon>
        <taxon>Bacillati</taxon>
        <taxon>Actinomycetota</taxon>
        <taxon>Actinomycetes</taxon>
        <taxon>Micromonosporales</taxon>
        <taxon>Micromonosporaceae</taxon>
        <taxon>Longispora</taxon>
    </lineage>
</organism>
<dbReference type="PANTHER" id="PTHR42711">
    <property type="entry name" value="ABC TRANSPORTER ATP-BINDING PROTEIN"/>
    <property type="match status" value="1"/>
</dbReference>
<dbReference type="InterPro" id="IPR003439">
    <property type="entry name" value="ABC_transporter-like_ATP-bd"/>
</dbReference>
<dbReference type="InterPro" id="IPR003593">
    <property type="entry name" value="AAA+_ATPase"/>
</dbReference>
<dbReference type="Proteomes" id="UP000622552">
    <property type="component" value="Unassembled WGS sequence"/>
</dbReference>
<evidence type="ECO:0000256" key="3">
    <source>
        <dbReference type="ARBA" id="ARBA00022741"/>
    </source>
</evidence>
<dbReference type="PANTHER" id="PTHR42711:SF5">
    <property type="entry name" value="ABC TRANSPORTER ATP-BINDING PROTEIN NATA"/>
    <property type="match status" value="1"/>
</dbReference>
<proteinExistence type="inferred from homology"/>
<dbReference type="SMART" id="SM00382">
    <property type="entry name" value="AAA"/>
    <property type="match status" value="1"/>
</dbReference>
<dbReference type="GO" id="GO:0005886">
    <property type="term" value="C:plasma membrane"/>
    <property type="evidence" value="ECO:0007669"/>
    <property type="project" value="UniProtKB-SubCell"/>
</dbReference>
<evidence type="ECO:0000313" key="9">
    <source>
        <dbReference type="Proteomes" id="UP000622552"/>
    </source>
</evidence>
<dbReference type="InterPro" id="IPR025302">
    <property type="entry name" value="DrrA1/2-like_C"/>
</dbReference>
<evidence type="ECO:0000259" key="7">
    <source>
        <dbReference type="PROSITE" id="PS50893"/>
    </source>
</evidence>
<evidence type="ECO:0000256" key="6">
    <source>
        <dbReference type="ARBA" id="ARBA00049985"/>
    </source>
</evidence>
<feature type="domain" description="ABC transporter" evidence="7">
    <location>
        <begin position="4"/>
        <end position="239"/>
    </location>
</feature>
<keyword evidence="5" id="KW-0046">Antibiotic resistance</keyword>
<dbReference type="Pfam" id="PF13732">
    <property type="entry name" value="DrrA1-3_C"/>
    <property type="match status" value="1"/>
</dbReference>
<dbReference type="GO" id="GO:1900753">
    <property type="term" value="P:doxorubicin transport"/>
    <property type="evidence" value="ECO:0007669"/>
    <property type="project" value="InterPro"/>
</dbReference>
<sequence>MRLIEAAGLSRRFTTKHGVVDAVRSVDFTVDAGEIVGFLGPNGAGKTTTMRMLTTLLKPTSGSAVVAGCDLATDPVGVRRRIGYVSQGGGANPGYIVHEEIELQARLYGLGRAEVARRVDEVIAILDLAELRDRVVGTLSGGQRRRLDIALGLVHGPELVFLDEPSAGLDPTSRSHLWSYIRRLRDEHGTTVFLSTHYLDEADALCDRVLIMDAGRIIAEDSPETLKQRVSDDVVIVEISGDVEVAGRALREEAAVRDLTVDGAVLRFGTDRGDKAVTTTVRALDRADIEVLSIRVERPTLDDVFLALTEETPIAA</sequence>
<evidence type="ECO:0000256" key="1">
    <source>
        <dbReference type="ARBA" id="ARBA00004413"/>
    </source>
</evidence>
<dbReference type="InterPro" id="IPR050763">
    <property type="entry name" value="ABC_transporter_ATP-binding"/>
</dbReference>
<evidence type="ECO:0000256" key="4">
    <source>
        <dbReference type="ARBA" id="ARBA00022840"/>
    </source>
</evidence>
<dbReference type="InterPro" id="IPR017871">
    <property type="entry name" value="ABC_transporter-like_CS"/>
</dbReference>
<dbReference type="EMBL" id="JADOUF010000001">
    <property type="protein sequence ID" value="MBG6134219.1"/>
    <property type="molecule type" value="Genomic_DNA"/>
</dbReference>
<evidence type="ECO:0000313" key="8">
    <source>
        <dbReference type="EMBL" id="MBG6134219.1"/>
    </source>
</evidence>
<evidence type="ECO:0000256" key="5">
    <source>
        <dbReference type="ARBA" id="ARBA00023251"/>
    </source>
</evidence>
<protein>
    <submittedName>
        <fullName evidence="8">ABC-2 type transport system ATP-binding protein</fullName>
    </submittedName>
</protein>
<keyword evidence="4 8" id="KW-0067">ATP-binding</keyword>
<reference evidence="8" key="1">
    <citation type="submission" date="2020-11" db="EMBL/GenBank/DDBJ databases">
        <title>Sequencing the genomes of 1000 actinobacteria strains.</title>
        <authorList>
            <person name="Klenk H.-P."/>
        </authorList>
    </citation>
    <scope>NUCLEOTIDE SEQUENCE</scope>
    <source>
        <strain evidence="8">DSM 45356</strain>
    </source>
</reference>
<accession>A0A8J7GHM9</accession>
<dbReference type="SUPFAM" id="SSF52540">
    <property type="entry name" value="P-loop containing nucleoside triphosphate hydrolases"/>
    <property type="match status" value="1"/>
</dbReference>
<dbReference type="GO" id="GO:0016887">
    <property type="term" value="F:ATP hydrolysis activity"/>
    <property type="evidence" value="ECO:0007669"/>
    <property type="project" value="InterPro"/>
</dbReference>
<dbReference type="GO" id="GO:0046677">
    <property type="term" value="P:response to antibiotic"/>
    <property type="evidence" value="ECO:0007669"/>
    <property type="project" value="UniProtKB-KW"/>
</dbReference>
<comment type="subcellular location">
    <subcellularLocation>
        <location evidence="1">Cell membrane</location>
        <topology evidence="1">Peripheral membrane protein</topology>
        <orientation evidence="1">Cytoplasmic side</orientation>
    </subcellularLocation>
</comment>
<name>A0A8J7GHM9_9ACTN</name>
<dbReference type="AlphaFoldDB" id="A0A8J7GHM9"/>
<keyword evidence="3" id="KW-0547">Nucleotide-binding</keyword>
<keyword evidence="2" id="KW-0813">Transport</keyword>
<evidence type="ECO:0000256" key="2">
    <source>
        <dbReference type="ARBA" id="ARBA00022448"/>
    </source>
</evidence>
<gene>
    <name evidence="8" type="ORF">IW245_000413</name>
</gene>
<comment type="similarity">
    <text evidence="6">Belongs to the ABC transporter superfamily. Drug exporter-1 (DrugE1) (TC 3.A.1.105) family.</text>
</comment>
<dbReference type="NCBIfam" id="TIGR01188">
    <property type="entry name" value="drrA"/>
    <property type="match status" value="1"/>
</dbReference>
<dbReference type="Pfam" id="PF00005">
    <property type="entry name" value="ABC_tran"/>
    <property type="match status" value="1"/>
</dbReference>
<dbReference type="PROSITE" id="PS00211">
    <property type="entry name" value="ABC_TRANSPORTER_1"/>
    <property type="match status" value="1"/>
</dbReference>
<dbReference type="Gene3D" id="3.40.50.300">
    <property type="entry name" value="P-loop containing nucleotide triphosphate hydrolases"/>
    <property type="match status" value="1"/>
</dbReference>